<dbReference type="eggNOG" id="ENOG5032WYX">
    <property type="taxonomic scope" value="Bacteria"/>
</dbReference>
<dbReference type="RefSeq" id="WP_013104751.1">
    <property type="nucleotide sequence ID" value="NC_014145.1"/>
</dbReference>
<name>D6CRZ5_THIA3</name>
<evidence type="ECO:0000256" key="1">
    <source>
        <dbReference type="SAM" id="MobiDB-lite"/>
    </source>
</evidence>
<dbReference type="OrthoDB" id="8794766at2"/>
<dbReference type="EMBL" id="CTRI01000007">
    <property type="protein sequence ID" value="CQR30609.1"/>
    <property type="molecule type" value="Genomic_DNA"/>
</dbReference>
<feature type="region of interest" description="Disordered" evidence="1">
    <location>
        <begin position="93"/>
        <end position="114"/>
    </location>
</feature>
<evidence type="ECO:0000313" key="3">
    <source>
        <dbReference type="EMBL" id="CQR30609.1"/>
    </source>
</evidence>
<dbReference type="KEGG" id="thi:THI_0660"/>
<proteinExistence type="predicted"/>
<organism evidence="2 4">
    <name type="scientific">Thiomonas arsenitoxydans (strain DSM 22701 / CIP 110005 / 3As)</name>
    <dbReference type="NCBI Taxonomy" id="426114"/>
    <lineage>
        <taxon>Bacteria</taxon>
        <taxon>Pseudomonadati</taxon>
        <taxon>Pseudomonadota</taxon>
        <taxon>Betaproteobacteria</taxon>
        <taxon>Burkholderiales</taxon>
        <taxon>Thiomonas</taxon>
    </lineage>
</organism>
<dbReference type="EMBL" id="FP475956">
    <property type="protein sequence ID" value="CAZ87386.1"/>
    <property type="molecule type" value="Genomic_DNA"/>
</dbReference>
<reference key="1">
    <citation type="submission" date="2009-07" db="EMBL/GenBank/DDBJ databases">
        <authorList>
            <person name="Genoscope - CEA"/>
        </authorList>
    </citation>
    <scope>NUCLEOTIDE SEQUENCE</scope>
    <source>
        <strain>3As</strain>
    </source>
</reference>
<dbReference type="AlphaFoldDB" id="D6CRZ5"/>
<dbReference type="Proteomes" id="UP000002372">
    <property type="component" value="Chromosome"/>
</dbReference>
<reference evidence="3 5" key="4">
    <citation type="submission" date="2015-03" db="EMBL/GenBank/DDBJ databases">
        <authorList>
            <person name="Regsiter A."/>
            <person name="william w."/>
        </authorList>
    </citation>
    <scope>NUCLEOTIDE SEQUENCE [LARGE SCALE GENOMIC DNA]</scope>
    <source>
        <strain evidence="3 5">CB1</strain>
    </source>
</reference>
<accession>D6CRZ5</accession>
<gene>
    <name evidence="2" type="ordered locus">THI_0660</name>
    <name evidence="3" type="ORF">THICB1_150075</name>
</gene>
<protein>
    <submittedName>
        <fullName evidence="2">Uncharacterized protein</fullName>
    </submittedName>
</protein>
<dbReference type="HOGENOM" id="CLU_1341365_0_0_4"/>
<evidence type="ECO:0000313" key="2">
    <source>
        <dbReference type="EMBL" id="CAZ87386.1"/>
    </source>
</evidence>
<evidence type="ECO:0000313" key="5">
    <source>
        <dbReference type="Proteomes" id="UP000078599"/>
    </source>
</evidence>
<feature type="compositionally biased region" description="Low complexity" evidence="1">
    <location>
        <begin position="97"/>
        <end position="110"/>
    </location>
</feature>
<sequence>MSELTLADVLRKTSTGRREQQQRSQALSARLRHVLILCDGQRAIGELCALMGQEAQQLTQELLAAGFVERVGLASAPELAPVEVPLKLTSKTSAQGSAVPEPSPSSVSASQLARAVAPPPRRSIALSRMYMFDMLERLLGAQSGPARAHLRAADQPEALLAALQECLALIAEIAGPVQADKVRRQLCDMLPEDYRQGFAGQELVTS</sequence>
<evidence type="ECO:0000313" key="4">
    <source>
        <dbReference type="Proteomes" id="UP000002372"/>
    </source>
</evidence>
<reference evidence="4" key="2">
    <citation type="journal article" date="2010" name="PLoS Genet.">
        <title>Structure, function, and evolution of the Thiomonas spp. genome.</title>
        <authorList>
            <person name="Arsene-Ploetze F."/>
            <person name="Koechler S."/>
            <person name="Marchal M."/>
            <person name="Coppee J.Y."/>
            <person name="Chandler M."/>
            <person name="Bonnefoy V."/>
            <person name="Brochier-Armanet C."/>
            <person name="Barakat M."/>
            <person name="Barbe V."/>
            <person name="Battaglia-Brunet F."/>
            <person name="Bruneel O."/>
            <person name="Bryan C.G."/>
            <person name="Cleiss-Arnold J."/>
            <person name="Cruveiller S."/>
            <person name="Erhardt M."/>
            <person name="Heinrich-Salmeron A."/>
            <person name="Hommais F."/>
            <person name="Joulian C."/>
            <person name="Krin E."/>
            <person name="Lieutaud A."/>
            <person name="Lievremont D."/>
            <person name="Michel C."/>
            <person name="Muller D."/>
            <person name="Ortet P."/>
            <person name="Proux C."/>
            <person name="Siguier P."/>
            <person name="Roche D."/>
            <person name="Rouy Z."/>
            <person name="Salvignol G."/>
            <person name="Slyemi D."/>
            <person name="Talla E."/>
            <person name="Weiss S."/>
            <person name="Weissenbach J."/>
            <person name="Medigue C."/>
            <person name="Bertin P.N."/>
        </authorList>
    </citation>
    <scope>NUCLEOTIDE SEQUENCE [LARGE SCALE GENOMIC DNA]</scope>
    <source>
        <strain evidence="4">DSM 22701 / CIP 110005 / 3As</strain>
    </source>
</reference>
<reference evidence="2" key="3">
    <citation type="submission" date="2010-07" db="EMBL/GenBank/DDBJ databases">
        <authorList>
            <person name="Genoscope - CEA"/>
        </authorList>
    </citation>
    <scope>NUCLEOTIDE SEQUENCE</scope>
    <source>
        <strain evidence="2">3As</strain>
    </source>
</reference>
<dbReference type="Proteomes" id="UP000078599">
    <property type="component" value="Unassembled WGS sequence"/>
</dbReference>
<keyword evidence="5" id="KW-1185">Reference proteome</keyword>